<proteinExistence type="predicted"/>
<organism evidence="2 3">
    <name type="scientific">Boletus reticuloceps</name>
    <dbReference type="NCBI Taxonomy" id="495285"/>
    <lineage>
        <taxon>Eukaryota</taxon>
        <taxon>Fungi</taxon>
        <taxon>Dikarya</taxon>
        <taxon>Basidiomycota</taxon>
        <taxon>Agaricomycotina</taxon>
        <taxon>Agaricomycetes</taxon>
        <taxon>Agaricomycetidae</taxon>
        <taxon>Boletales</taxon>
        <taxon>Boletineae</taxon>
        <taxon>Boletaceae</taxon>
        <taxon>Boletoideae</taxon>
        <taxon>Boletus</taxon>
    </lineage>
</organism>
<dbReference type="OrthoDB" id="10395644at2759"/>
<reference evidence="2" key="1">
    <citation type="submission" date="2021-03" db="EMBL/GenBank/DDBJ databases">
        <title>Evolutionary innovations through gain and loss of genes in the ectomycorrhizal Boletales.</title>
        <authorList>
            <person name="Wu G."/>
            <person name="Miyauchi S."/>
            <person name="Morin E."/>
            <person name="Yang Z.-L."/>
            <person name="Xu J."/>
            <person name="Martin F.M."/>
        </authorList>
    </citation>
    <scope>NUCLEOTIDE SEQUENCE</scope>
    <source>
        <strain evidence="2">BR01</strain>
    </source>
</reference>
<dbReference type="InterPro" id="IPR040976">
    <property type="entry name" value="Pkinase_fungal"/>
</dbReference>
<dbReference type="Proteomes" id="UP000683000">
    <property type="component" value="Unassembled WGS sequence"/>
</dbReference>
<evidence type="ECO:0000259" key="1">
    <source>
        <dbReference type="Pfam" id="PF17667"/>
    </source>
</evidence>
<dbReference type="AlphaFoldDB" id="A0A8I2YXE8"/>
<sequence>MSLSPSEEHALARLPKIFWRAAPLSPTEIPLKFGRLPTPVTFELPEYPSVRHQLYTTPHNDLVRGLFPDYLISASLLSRRDTTTLDSSCDLIQHLLSRLPNHYNQGQWTCHFLEDPNPWHTQHGCSLAEFLTQVTVACVAATEGTCSDMRIWKCHVTEDIIDIICMDATFKNSIPDWKIAHAAVVLVSKHDDIYSAAVSQATRIFTTQDTRRWVIVVIMCSTTFTPFLFDRGGSIKVLQ</sequence>
<accession>A0A8I2YXE8</accession>
<comment type="caution">
    <text evidence="2">The sequence shown here is derived from an EMBL/GenBank/DDBJ whole genome shotgun (WGS) entry which is preliminary data.</text>
</comment>
<name>A0A8I2YXE8_9AGAM</name>
<keyword evidence="3" id="KW-1185">Reference proteome</keyword>
<protein>
    <recommendedName>
        <fullName evidence="1">Fungal-type protein kinase domain-containing protein</fullName>
    </recommendedName>
</protein>
<feature type="domain" description="Fungal-type protein kinase" evidence="1">
    <location>
        <begin position="172"/>
        <end position="236"/>
    </location>
</feature>
<evidence type="ECO:0000313" key="3">
    <source>
        <dbReference type="Proteomes" id="UP000683000"/>
    </source>
</evidence>
<dbReference type="Pfam" id="PF17667">
    <property type="entry name" value="Pkinase_fungal"/>
    <property type="match status" value="1"/>
</dbReference>
<gene>
    <name evidence="2" type="ORF">JVT61DRAFT_13249</name>
</gene>
<evidence type="ECO:0000313" key="2">
    <source>
        <dbReference type="EMBL" id="KAG6378962.1"/>
    </source>
</evidence>
<dbReference type="EMBL" id="JAGFBS010000006">
    <property type="protein sequence ID" value="KAG6378962.1"/>
    <property type="molecule type" value="Genomic_DNA"/>
</dbReference>